<organism evidence="2 3">
    <name type="scientific">Constantimarinum furrinae</name>
    <dbReference type="NCBI Taxonomy" id="2562285"/>
    <lineage>
        <taxon>Bacteria</taxon>
        <taxon>Pseudomonadati</taxon>
        <taxon>Bacteroidota</taxon>
        <taxon>Flavobacteriia</taxon>
        <taxon>Flavobacteriales</taxon>
        <taxon>Flavobacteriaceae</taxon>
        <taxon>Altibacter/Constantimarinum group</taxon>
        <taxon>Constantimarinum</taxon>
    </lineage>
</organism>
<feature type="transmembrane region" description="Helical" evidence="1">
    <location>
        <begin position="12"/>
        <end position="30"/>
    </location>
</feature>
<dbReference type="Pfam" id="PF20108">
    <property type="entry name" value="DUF6498"/>
    <property type="match status" value="1"/>
</dbReference>
<dbReference type="EMBL" id="CP052909">
    <property type="protein sequence ID" value="QNJ96990.1"/>
    <property type="molecule type" value="Genomic_DNA"/>
</dbReference>
<evidence type="ECO:0000313" key="2">
    <source>
        <dbReference type="EMBL" id="QNJ96990.1"/>
    </source>
</evidence>
<gene>
    <name evidence="2" type="ORF">ALE3EI_0404</name>
</gene>
<feature type="transmembrane region" description="Helical" evidence="1">
    <location>
        <begin position="79"/>
        <end position="100"/>
    </location>
</feature>
<proteinExistence type="predicted"/>
<keyword evidence="1" id="KW-1133">Transmembrane helix</keyword>
<dbReference type="AlphaFoldDB" id="A0A7G8PRM4"/>
<dbReference type="RefSeq" id="WP_186990337.1">
    <property type="nucleotide sequence ID" value="NZ_CP052909.1"/>
</dbReference>
<dbReference type="Proteomes" id="UP000515514">
    <property type="component" value="Chromosome"/>
</dbReference>
<feature type="transmembrane region" description="Helical" evidence="1">
    <location>
        <begin position="36"/>
        <end position="58"/>
    </location>
</feature>
<keyword evidence="1" id="KW-0472">Membrane</keyword>
<evidence type="ECO:0000256" key="1">
    <source>
        <dbReference type="SAM" id="Phobius"/>
    </source>
</evidence>
<accession>A0A7G8PRM4</accession>
<keyword evidence="1" id="KW-0812">Transmembrane</keyword>
<evidence type="ECO:0000313" key="3">
    <source>
        <dbReference type="Proteomes" id="UP000515514"/>
    </source>
</evidence>
<protein>
    <submittedName>
        <fullName evidence="2">Uncharacterized protein</fullName>
    </submittedName>
</protein>
<feature type="transmembrane region" description="Helical" evidence="1">
    <location>
        <begin position="164"/>
        <end position="183"/>
    </location>
</feature>
<name>A0A7G8PRM4_9FLAO</name>
<feature type="transmembrane region" description="Helical" evidence="1">
    <location>
        <begin position="120"/>
        <end position="143"/>
    </location>
</feature>
<reference evidence="2 3" key="1">
    <citation type="submission" date="2020-04" db="EMBL/GenBank/DDBJ databases">
        <title>Genome sequence of Altibacter aquimarinus strain ALE3EI.</title>
        <authorList>
            <person name="Oh H.-M."/>
            <person name="Jang D."/>
        </authorList>
    </citation>
    <scope>NUCLEOTIDE SEQUENCE [LARGE SCALE GENOMIC DNA]</scope>
    <source>
        <strain evidence="2 3">ALE3EI</strain>
    </source>
</reference>
<sequence>MSAIFIPNRNNLIIWVNALFMVFLIVFKLTDPLTVVFAYFLETIIIGLIHILKMLIVIKYGSKPDSIASSLVKGFGQMLFFVFHYGLFVAVQSMFAFSFFENSMPEIKNGFDLITNYRVLLHMPSMSAVLGALVFTNLTYFYTNFWANRKYLEYDPASLFFKPYVRIFVQQFVVILAGFFFIISSEAMWAALLLILFRLPVDLVIVSIHKNSEPFEKYVKKHTESYQHFMEVKEKYQKYTE</sequence>
<dbReference type="KEGG" id="alti:ALE3EI_0404"/>
<keyword evidence="3" id="KW-1185">Reference proteome</keyword>
<dbReference type="InterPro" id="IPR045466">
    <property type="entry name" value="DUF6498"/>
</dbReference>